<gene>
    <name evidence="1" type="ORF">TARUN_2848</name>
</gene>
<accession>A0A395NTY4</accession>
<evidence type="ECO:0000313" key="1">
    <source>
        <dbReference type="EMBL" id="RFU79393.1"/>
    </source>
</evidence>
<proteinExistence type="predicted"/>
<reference evidence="1 2" key="1">
    <citation type="journal article" date="2018" name="PLoS Pathog.">
        <title>Evolution of structural diversity of trichothecenes, a family of toxins produced by plant pathogenic and entomopathogenic fungi.</title>
        <authorList>
            <person name="Proctor R.H."/>
            <person name="McCormick S.P."/>
            <person name="Kim H.S."/>
            <person name="Cardoza R.E."/>
            <person name="Stanley A.M."/>
            <person name="Lindo L."/>
            <person name="Kelly A."/>
            <person name="Brown D.W."/>
            <person name="Lee T."/>
            <person name="Vaughan M.M."/>
            <person name="Alexander N.J."/>
            <person name="Busman M."/>
            <person name="Gutierrez S."/>
        </authorList>
    </citation>
    <scope>NUCLEOTIDE SEQUENCE [LARGE SCALE GENOMIC DNA]</scope>
    <source>
        <strain evidence="1 2">IBT 40837</strain>
    </source>
</reference>
<dbReference type="SUPFAM" id="SSF89372">
    <property type="entry name" value="Fucose-specific lectin"/>
    <property type="match status" value="1"/>
</dbReference>
<dbReference type="Gene3D" id="2.120.10.70">
    <property type="entry name" value="Fucose-specific lectin"/>
    <property type="match status" value="1"/>
</dbReference>
<dbReference type="Proteomes" id="UP000266272">
    <property type="component" value="Unassembled WGS sequence"/>
</dbReference>
<keyword evidence="2" id="KW-1185">Reference proteome</keyword>
<evidence type="ECO:0000313" key="2">
    <source>
        <dbReference type="Proteomes" id="UP000266272"/>
    </source>
</evidence>
<name>A0A395NTY4_TRIAR</name>
<protein>
    <submittedName>
        <fullName evidence="1">Peptidase m64</fullName>
    </submittedName>
</protein>
<dbReference type="EMBL" id="PXOA01000160">
    <property type="protein sequence ID" value="RFU79393.1"/>
    <property type="molecule type" value="Genomic_DNA"/>
</dbReference>
<organism evidence="1 2">
    <name type="scientific">Trichoderma arundinaceum</name>
    <dbReference type="NCBI Taxonomy" id="490622"/>
    <lineage>
        <taxon>Eukaryota</taxon>
        <taxon>Fungi</taxon>
        <taxon>Dikarya</taxon>
        <taxon>Ascomycota</taxon>
        <taxon>Pezizomycotina</taxon>
        <taxon>Sordariomycetes</taxon>
        <taxon>Hypocreomycetidae</taxon>
        <taxon>Hypocreales</taxon>
        <taxon>Hypocreaceae</taxon>
        <taxon>Trichoderma</taxon>
    </lineage>
</organism>
<dbReference type="AlphaFoldDB" id="A0A395NTY4"/>
<dbReference type="OrthoDB" id="640249at2759"/>
<comment type="caution">
    <text evidence="1">The sequence shown here is derived from an EMBL/GenBank/DDBJ whole genome shotgun (WGS) entry which is preliminary data.</text>
</comment>
<sequence length="216" mass="23739">MEGFYSSDNNTIHSRYWTSGGGWMNSGQDKYLRSAAGTGITGVSCEESHIEIFYVGTNGNLAHSCLLDSGANWVVDSVLAGSDWGTLANKGIGALSRNSQHQEVWWITTTGTINLASWDSLNDWGYSSMRPDGTAHPSSGIAILARSNVRENVFYIGSDQKVYQRFWIDGMPIVWKFEKLSDLHAAPGSSAAVSMNSQHMEVFWTALDGSVTHVYW</sequence>